<evidence type="ECO:0000313" key="4">
    <source>
        <dbReference type="Proteomes" id="UP000612956"/>
    </source>
</evidence>
<dbReference type="SMART" id="SM00530">
    <property type="entry name" value="HTH_XRE"/>
    <property type="match status" value="1"/>
</dbReference>
<dbReference type="Proteomes" id="UP000612956">
    <property type="component" value="Unassembled WGS sequence"/>
</dbReference>
<comment type="caution">
    <text evidence="3">The sequence shown here is derived from an EMBL/GenBank/DDBJ whole genome shotgun (WGS) entry which is preliminary data.</text>
</comment>
<evidence type="ECO:0000259" key="2">
    <source>
        <dbReference type="PROSITE" id="PS50943"/>
    </source>
</evidence>
<accession>A0A917V8V3</accession>
<reference evidence="3" key="1">
    <citation type="journal article" date="2014" name="Int. J. Syst. Evol. Microbiol.">
        <title>Complete genome sequence of Corynebacterium casei LMG S-19264T (=DSM 44701T), isolated from a smear-ripened cheese.</title>
        <authorList>
            <consortium name="US DOE Joint Genome Institute (JGI-PGF)"/>
            <person name="Walter F."/>
            <person name="Albersmeier A."/>
            <person name="Kalinowski J."/>
            <person name="Ruckert C."/>
        </authorList>
    </citation>
    <scope>NUCLEOTIDE SEQUENCE</scope>
    <source>
        <strain evidence="3">CGMCC 4.7278</strain>
    </source>
</reference>
<keyword evidence="4" id="KW-1185">Reference proteome</keyword>
<dbReference type="PROSITE" id="PS50943">
    <property type="entry name" value="HTH_CROC1"/>
    <property type="match status" value="1"/>
</dbReference>
<name>A0A917V8V3_9NOCA</name>
<organism evidence="3 4">
    <name type="scientific">Nocardia camponoti</name>
    <dbReference type="NCBI Taxonomy" id="1616106"/>
    <lineage>
        <taxon>Bacteria</taxon>
        <taxon>Bacillati</taxon>
        <taxon>Actinomycetota</taxon>
        <taxon>Actinomycetes</taxon>
        <taxon>Mycobacteriales</taxon>
        <taxon>Nocardiaceae</taxon>
        <taxon>Nocardia</taxon>
    </lineage>
</organism>
<evidence type="ECO:0008006" key="5">
    <source>
        <dbReference type="Google" id="ProtNLM"/>
    </source>
</evidence>
<evidence type="ECO:0000313" key="3">
    <source>
        <dbReference type="EMBL" id="GGK51274.1"/>
    </source>
</evidence>
<dbReference type="EMBL" id="BMMW01000002">
    <property type="protein sequence ID" value="GGK51274.1"/>
    <property type="molecule type" value="Genomic_DNA"/>
</dbReference>
<gene>
    <name evidence="3" type="ORF">GCM10011591_23580</name>
</gene>
<dbReference type="PROSITE" id="PS01124">
    <property type="entry name" value="HTH_ARAC_FAMILY_2"/>
    <property type="match status" value="1"/>
</dbReference>
<dbReference type="RefSeq" id="WP_188828944.1">
    <property type="nucleotide sequence ID" value="NZ_BMMW01000002.1"/>
</dbReference>
<dbReference type="InterPro" id="IPR018060">
    <property type="entry name" value="HTH_AraC"/>
</dbReference>
<feature type="domain" description="HTH cro/C1-type" evidence="2">
    <location>
        <begin position="19"/>
        <end position="51"/>
    </location>
</feature>
<dbReference type="InterPro" id="IPR010982">
    <property type="entry name" value="Lambda_DNA-bd_dom_sf"/>
</dbReference>
<dbReference type="GO" id="GO:0043565">
    <property type="term" value="F:sequence-specific DNA binding"/>
    <property type="evidence" value="ECO:0007669"/>
    <property type="project" value="InterPro"/>
</dbReference>
<dbReference type="AlphaFoldDB" id="A0A917V8V3"/>
<dbReference type="CDD" id="cd00093">
    <property type="entry name" value="HTH_XRE"/>
    <property type="match status" value="1"/>
</dbReference>
<dbReference type="Pfam" id="PF13560">
    <property type="entry name" value="HTH_31"/>
    <property type="match status" value="1"/>
</dbReference>
<feature type="domain" description="HTH araC/xylS-type" evidence="1">
    <location>
        <begin position="9"/>
        <end position="64"/>
    </location>
</feature>
<protein>
    <recommendedName>
        <fullName evidence="5">Helix-turn-helix domain-containing protein</fullName>
    </recommendedName>
</protein>
<dbReference type="GO" id="GO:0003700">
    <property type="term" value="F:DNA-binding transcription factor activity"/>
    <property type="evidence" value="ECO:0007669"/>
    <property type="project" value="InterPro"/>
</dbReference>
<dbReference type="Gene3D" id="1.10.260.40">
    <property type="entry name" value="lambda repressor-like DNA-binding domains"/>
    <property type="match status" value="1"/>
</dbReference>
<sequence length="98" mass="11110">MKRPSPRVNRAARELGEHITTWRKLLNLTAEQVADRASISRSTLRRLEQGELGVSMGTYLNTLRALGQLDQAVKAIDPYETDLGRARADQKLPKRVRQ</sequence>
<proteinExistence type="predicted"/>
<dbReference type="InterPro" id="IPR001387">
    <property type="entry name" value="Cro/C1-type_HTH"/>
</dbReference>
<evidence type="ECO:0000259" key="1">
    <source>
        <dbReference type="PROSITE" id="PS01124"/>
    </source>
</evidence>
<reference evidence="3" key="2">
    <citation type="submission" date="2020-09" db="EMBL/GenBank/DDBJ databases">
        <authorList>
            <person name="Sun Q."/>
            <person name="Zhou Y."/>
        </authorList>
    </citation>
    <scope>NUCLEOTIDE SEQUENCE</scope>
    <source>
        <strain evidence="3">CGMCC 4.7278</strain>
    </source>
</reference>
<dbReference type="SUPFAM" id="SSF47413">
    <property type="entry name" value="lambda repressor-like DNA-binding domains"/>
    <property type="match status" value="1"/>
</dbReference>